<name>A0A6J5PAE1_9CAUD</name>
<evidence type="ECO:0000313" key="3">
    <source>
        <dbReference type="EMBL" id="CAB4180975.1"/>
    </source>
</evidence>
<organism evidence="1">
    <name type="scientific">uncultured Caudovirales phage</name>
    <dbReference type="NCBI Taxonomy" id="2100421"/>
    <lineage>
        <taxon>Viruses</taxon>
        <taxon>Duplodnaviria</taxon>
        <taxon>Heunggongvirae</taxon>
        <taxon>Uroviricota</taxon>
        <taxon>Caudoviricetes</taxon>
        <taxon>Peduoviridae</taxon>
        <taxon>Maltschvirus</taxon>
        <taxon>Maltschvirus maltsch</taxon>
    </lineage>
</organism>
<dbReference type="EMBL" id="LR797362">
    <property type="protein sequence ID" value="CAB4210518.1"/>
    <property type="molecule type" value="Genomic_DNA"/>
</dbReference>
<dbReference type="EMBL" id="LR796840">
    <property type="protein sequence ID" value="CAB4168859.1"/>
    <property type="molecule type" value="Genomic_DNA"/>
</dbReference>
<evidence type="ECO:0000313" key="2">
    <source>
        <dbReference type="EMBL" id="CAB4176071.1"/>
    </source>
</evidence>
<gene>
    <name evidence="3" type="ORF">UFOVP1074_32</name>
    <name evidence="4" type="ORF">UFOVP1310_49</name>
    <name evidence="5" type="ORF">UFOVP1424_23</name>
    <name evidence="6" type="ORF">UFOVP1521_23</name>
    <name evidence="1" type="ORF">UFOVP899_6</name>
    <name evidence="2" type="ORF">UFOVP987_5</name>
</gene>
<dbReference type="EMBL" id="LR797006">
    <property type="protein sequence ID" value="CAB4180975.1"/>
    <property type="molecule type" value="Genomic_DNA"/>
</dbReference>
<evidence type="ECO:0000313" key="5">
    <source>
        <dbReference type="EMBL" id="CAB4210518.1"/>
    </source>
</evidence>
<reference evidence="1" key="1">
    <citation type="submission" date="2020-05" db="EMBL/GenBank/DDBJ databases">
        <authorList>
            <person name="Chiriac C."/>
            <person name="Salcher M."/>
            <person name="Ghai R."/>
            <person name="Kavagutti S V."/>
        </authorList>
    </citation>
    <scope>NUCLEOTIDE SEQUENCE</scope>
</reference>
<sequence>MDNKVAPIIKKLCKAVDTALDINGLVFLNLQEMGTIKSSEHKAEMKFVGSLDKETNVNVTIIVAVDDSPFIDKLKYSYKEKNDRKQLYG</sequence>
<evidence type="ECO:0000313" key="6">
    <source>
        <dbReference type="EMBL" id="CAB5227367.1"/>
    </source>
</evidence>
<protein>
    <submittedName>
        <fullName evidence="1">Uncharacterized protein</fullName>
    </submittedName>
</protein>
<dbReference type="EMBL" id="LR798374">
    <property type="protein sequence ID" value="CAB5227367.1"/>
    <property type="molecule type" value="Genomic_DNA"/>
</dbReference>
<proteinExistence type="predicted"/>
<dbReference type="EMBL" id="LR797262">
    <property type="protein sequence ID" value="CAB4198240.1"/>
    <property type="molecule type" value="Genomic_DNA"/>
</dbReference>
<evidence type="ECO:0000313" key="1">
    <source>
        <dbReference type="EMBL" id="CAB4168859.1"/>
    </source>
</evidence>
<evidence type="ECO:0000313" key="4">
    <source>
        <dbReference type="EMBL" id="CAB4198240.1"/>
    </source>
</evidence>
<dbReference type="EMBL" id="LR796935">
    <property type="protein sequence ID" value="CAB4176071.1"/>
    <property type="molecule type" value="Genomic_DNA"/>
</dbReference>
<accession>A0A6J5PAE1</accession>